<dbReference type="PROSITE" id="PS51257">
    <property type="entry name" value="PROKAR_LIPOPROTEIN"/>
    <property type="match status" value="1"/>
</dbReference>
<comment type="caution">
    <text evidence="2">The sequence shown here is derived from an EMBL/GenBank/DDBJ whole genome shotgun (WGS) entry which is preliminary data.</text>
</comment>
<dbReference type="PANTHER" id="PTHR42928:SF5">
    <property type="entry name" value="BLR1237 PROTEIN"/>
    <property type="match status" value="1"/>
</dbReference>
<dbReference type="Pfam" id="PF03401">
    <property type="entry name" value="TctC"/>
    <property type="match status" value="1"/>
</dbReference>
<dbReference type="InterPro" id="IPR042100">
    <property type="entry name" value="Bug_dom1"/>
</dbReference>
<evidence type="ECO:0000256" key="1">
    <source>
        <dbReference type="ARBA" id="ARBA00006987"/>
    </source>
</evidence>
<dbReference type="CDD" id="cd07012">
    <property type="entry name" value="PBP2_Bug_TTT"/>
    <property type="match status" value="1"/>
</dbReference>
<dbReference type="EMBL" id="VDGG01000036">
    <property type="protein sequence ID" value="TQR10135.1"/>
    <property type="molecule type" value="Genomic_DNA"/>
</dbReference>
<dbReference type="Proteomes" id="UP000318937">
    <property type="component" value="Unassembled WGS sequence"/>
</dbReference>
<dbReference type="Gene3D" id="3.40.190.150">
    <property type="entry name" value="Bordetella uptake gene, domain 1"/>
    <property type="match status" value="1"/>
</dbReference>
<sequence length="340" mass="37429">MLLSKRGILKIMKKPNYFFLMLMFIVSIVIAGCSEEAEGQDKPEGKGKYPDKPIEVIVAFNAGGGTDVAARTILNYAEKYVGSSFAVINKPGAAGEIGFTSLAGAPDNGYTIGMINPPTTLLHPIQRPNEVKYNLDDFSLIANIVSDPGAFVVNADSQINSLEDLFEEAKKRKLNMAYGGPGTSEALTLRRAEEMKDVEFNKIPFEGTSPAVAALMGGHVDVLITNASEVISQYEDKKIKVLAVGSEEKMDLMPDVPTYKEEGLDLTQISMRGIAAPKGVSKEQVEFLADALKKTMEDEEFIKKATEMALPLDYMGPEEYKEFLENYNDELVEEFERNPW</sequence>
<dbReference type="Gene3D" id="3.40.190.10">
    <property type="entry name" value="Periplasmic binding protein-like II"/>
    <property type="match status" value="1"/>
</dbReference>
<proteinExistence type="inferred from homology"/>
<gene>
    <name evidence="2" type="ORF">FG383_15220</name>
</gene>
<dbReference type="PIRSF" id="PIRSF017082">
    <property type="entry name" value="YflP"/>
    <property type="match status" value="1"/>
</dbReference>
<name>A0A544SY50_9BACI</name>
<dbReference type="AlphaFoldDB" id="A0A544SY50"/>
<protein>
    <submittedName>
        <fullName evidence="2">Tripartite tricarboxylate transporter substrate binding protein</fullName>
    </submittedName>
</protein>
<dbReference type="InterPro" id="IPR005064">
    <property type="entry name" value="BUG"/>
</dbReference>
<comment type="similarity">
    <text evidence="1">Belongs to the UPF0065 (bug) family.</text>
</comment>
<dbReference type="SUPFAM" id="SSF53850">
    <property type="entry name" value="Periplasmic binding protein-like II"/>
    <property type="match status" value="1"/>
</dbReference>
<keyword evidence="3" id="KW-1185">Reference proteome</keyword>
<dbReference type="OrthoDB" id="8881899at2"/>
<accession>A0A544SY50</accession>
<evidence type="ECO:0000313" key="2">
    <source>
        <dbReference type="EMBL" id="TQR10135.1"/>
    </source>
</evidence>
<evidence type="ECO:0000313" key="3">
    <source>
        <dbReference type="Proteomes" id="UP000318937"/>
    </source>
</evidence>
<dbReference type="PANTHER" id="PTHR42928">
    <property type="entry name" value="TRICARBOXYLATE-BINDING PROTEIN"/>
    <property type="match status" value="1"/>
</dbReference>
<reference evidence="2 3" key="1">
    <citation type="submission" date="2019-05" db="EMBL/GenBank/DDBJ databases">
        <title>Psychrobacillus vulpis sp. nov., a new species isolated from feces of a red fox that inhabits in The Tablas de Daimiel Natural Park, Albacete, Spain.</title>
        <authorList>
            <person name="Rodriguez M."/>
            <person name="Reina J.C."/>
            <person name="Bejar V."/>
            <person name="Llamas I."/>
        </authorList>
    </citation>
    <scope>NUCLEOTIDE SEQUENCE [LARGE SCALE GENOMIC DNA]</scope>
    <source>
        <strain evidence="2 3">NHI-2</strain>
    </source>
</reference>
<organism evidence="2 3">
    <name type="scientific">Psychrobacillus soli</name>
    <dbReference type="NCBI Taxonomy" id="1543965"/>
    <lineage>
        <taxon>Bacteria</taxon>
        <taxon>Bacillati</taxon>
        <taxon>Bacillota</taxon>
        <taxon>Bacilli</taxon>
        <taxon>Bacillales</taxon>
        <taxon>Bacillaceae</taxon>
        <taxon>Psychrobacillus</taxon>
    </lineage>
</organism>